<keyword evidence="6 9" id="KW-0687">Ribonucleoprotein</keyword>
<keyword evidence="5" id="KW-0539">Nucleus</keyword>
<dbReference type="GO" id="GO:0030515">
    <property type="term" value="F:snoRNA binding"/>
    <property type="evidence" value="ECO:0007669"/>
    <property type="project" value="TreeGrafter"/>
</dbReference>
<dbReference type="OMA" id="FRIKHEQ"/>
<dbReference type="PANTHER" id="PTHR11831">
    <property type="entry name" value="30S 40S RIBOSOMAL PROTEIN"/>
    <property type="match status" value="1"/>
</dbReference>
<evidence type="ECO:0000256" key="5">
    <source>
        <dbReference type="ARBA" id="ARBA00023242"/>
    </source>
</evidence>
<dbReference type="PANTHER" id="PTHR11831:SF1">
    <property type="entry name" value="U3 SMALL NUCLEOLAR RIBONUCLEOPROTEIN PROTEIN IMP3"/>
    <property type="match status" value="1"/>
</dbReference>
<evidence type="ECO:0000256" key="2">
    <source>
        <dbReference type="ARBA" id="ARBA00007465"/>
    </source>
</evidence>
<dbReference type="SMART" id="SM01390">
    <property type="entry name" value="Ribosomal_S4"/>
    <property type="match status" value="1"/>
</dbReference>
<organism evidence="9 10">
    <name type="scientific">Tieghemostelium lacteum</name>
    <name type="common">Slime mold</name>
    <name type="synonym">Dictyostelium lacteum</name>
    <dbReference type="NCBI Taxonomy" id="361077"/>
    <lineage>
        <taxon>Eukaryota</taxon>
        <taxon>Amoebozoa</taxon>
        <taxon>Evosea</taxon>
        <taxon>Eumycetozoa</taxon>
        <taxon>Dictyostelia</taxon>
        <taxon>Dictyosteliales</taxon>
        <taxon>Raperosteliaceae</taxon>
        <taxon>Tieghemostelium</taxon>
    </lineage>
</organism>
<dbReference type="STRING" id="361077.A0A152AAC4"/>
<evidence type="ECO:0000256" key="7">
    <source>
        <dbReference type="PROSITE-ProRule" id="PRU00182"/>
    </source>
</evidence>
<dbReference type="EMBL" id="LODT01000001">
    <property type="protein sequence ID" value="KYR03170.1"/>
    <property type="molecule type" value="Genomic_DNA"/>
</dbReference>
<dbReference type="InterPro" id="IPR001912">
    <property type="entry name" value="Ribosomal_uS4_N"/>
</dbReference>
<keyword evidence="4 7" id="KW-0694">RNA-binding</keyword>
<evidence type="ECO:0000313" key="10">
    <source>
        <dbReference type="Proteomes" id="UP000076078"/>
    </source>
</evidence>
<dbReference type="CDD" id="cd00165">
    <property type="entry name" value="S4"/>
    <property type="match status" value="1"/>
</dbReference>
<dbReference type="Proteomes" id="UP000076078">
    <property type="component" value="Unassembled WGS sequence"/>
</dbReference>
<keyword evidence="3" id="KW-0690">Ribosome biogenesis</keyword>
<evidence type="ECO:0000313" key="9">
    <source>
        <dbReference type="EMBL" id="KYR03170.1"/>
    </source>
</evidence>
<sequence length="180" mass="20976">MRDLKYHEKKLLKKVNFVHYKKENPTDLLIISRYGLSGKEEFSEYLKICAQLKKLLTAISELDDKDPVKHKLSGELAEKFYNMGIIDTPTPSELTKIGVSAFCRRRISTMLVRMKFAQNLPHAVSLLRHGHIRIGPEIVKDPALIVTRKFQDFMTWVDTSVMRKKVMEYKGELDDYDLMQ</sequence>
<dbReference type="Pfam" id="PF00163">
    <property type="entry name" value="Ribosomal_S4"/>
    <property type="match status" value="1"/>
</dbReference>
<evidence type="ECO:0000256" key="3">
    <source>
        <dbReference type="ARBA" id="ARBA00022517"/>
    </source>
</evidence>
<dbReference type="InterPro" id="IPR002942">
    <property type="entry name" value="S4_RNA-bd"/>
</dbReference>
<name>A0A152AAC4_TIELA</name>
<evidence type="ECO:0000256" key="6">
    <source>
        <dbReference type="ARBA" id="ARBA00023274"/>
    </source>
</evidence>
<protein>
    <submittedName>
        <fullName evidence="9">U3 small nucleolar ribonucleoprotein</fullName>
    </submittedName>
</protein>
<proteinExistence type="inferred from homology"/>
<dbReference type="PROSITE" id="PS50889">
    <property type="entry name" value="S4"/>
    <property type="match status" value="1"/>
</dbReference>
<dbReference type="FunCoup" id="A0A152AAC4">
    <property type="interactions" value="263"/>
</dbReference>
<dbReference type="InterPro" id="IPR022801">
    <property type="entry name" value="Ribosomal_uS4"/>
</dbReference>
<keyword evidence="10" id="KW-1185">Reference proteome</keyword>
<comment type="caution">
    <text evidence="9">The sequence shown here is derived from an EMBL/GenBank/DDBJ whole genome shotgun (WGS) entry which is preliminary data.</text>
</comment>
<dbReference type="Pfam" id="PF01479">
    <property type="entry name" value="S4"/>
    <property type="match status" value="1"/>
</dbReference>
<accession>A0A152AAC4</accession>
<evidence type="ECO:0000256" key="4">
    <source>
        <dbReference type="ARBA" id="ARBA00022884"/>
    </source>
</evidence>
<dbReference type="Gene3D" id="3.10.290.10">
    <property type="entry name" value="RNA-binding S4 domain"/>
    <property type="match status" value="1"/>
</dbReference>
<dbReference type="GO" id="GO:0032040">
    <property type="term" value="C:small-subunit processome"/>
    <property type="evidence" value="ECO:0007669"/>
    <property type="project" value="TreeGrafter"/>
</dbReference>
<dbReference type="GO" id="GO:0042274">
    <property type="term" value="P:ribosomal small subunit biogenesis"/>
    <property type="evidence" value="ECO:0007669"/>
    <property type="project" value="TreeGrafter"/>
</dbReference>
<dbReference type="InParanoid" id="A0A152AAC4"/>
<dbReference type="InterPro" id="IPR036986">
    <property type="entry name" value="S4_RNA-bd_sf"/>
</dbReference>
<feature type="domain" description="Small ribosomal subunit protein uS4 N-terminal" evidence="8">
    <location>
        <begin position="3"/>
        <end position="104"/>
    </location>
</feature>
<comment type="similarity">
    <text evidence="2">Belongs to the universal ribosomal protein uS4 family.</text>
</comment>
<dbReference type="SUPFAM" id="SSF55174">
    <property type="entry name" value="Alpha-L RNA-binding motif"/>
    <property type="match status" value="1"/>
</dbReference>
<reference evidence="9 10" key="1">
    <citation type="submission" date="2015-12" db="EMBL/GenBank/DDBJ databases">
        <title>Dictyostelia acquired genes for synthesis and detection of signals that induce cell-type specialization by lateral gene transfer from prokaryotes.</title>
        <authorList>
            <person name="Gloeckner G."/>
            <person name="Schaap P."/>
        </authorList>
    </citation>
    <scope>NUCLEOTIDE SEQUENCE [LARGE SCALE GENOMIC DNA]</scope>
    <source>
        <strain evidence="9 10">TK</strain>
    </source>
</reference>
<comment type="subcellular location">
    <subcellularLocation>
        <location evidence="1">Nucleus</location>
        <location evidence="1">Nucleolus</location>
    </subcellularLocation>
</comment>
<dbReference type="AlphaFoldDB" id="A0A152AAC4"/>
<evidence type="ECO:0000256" key="1">
    <source>
        <dbReference type="ARBA" id="ARBA00004604"/>
    </source>
</evidence>
<dbReference type="GO" id="GO:0034457">
    <property type="term" value="C:Mpp10 complex"/>
    <property type="evidence" value="ECO:0007669"/>
    <property type="project" value="TreeGrafter"/>
</dbReference>
<evidence type="ECO:0000259" key="8">
    <source>
        <dbReference type="SMART" id="SM01390"/>
    </source>
</evidence>
<dbReference type="GO" id="GO:0006364">
    <property type="term" value="P:rRNA processing"/>
    <property type="evidence" value="ECO:0007669"/>
    <property type="project" value="TreeGrafter"/>
</dbReference>
<dbReference type="OrthoDB" id="10248812at2759"/>
<gene>
    <name evidence="9" type="ORF">DLAC_00671</name>
</gene>
<dbReference type="GO" id="GO:0019843">
    <property type="term" value="F:rRNA binding"/>
    <property type="evidence" value="ECO:0007669"/>
    <property type="project" value="InterPro"/>
</dbReference>